<protein>
    <submittedName>
        <fullName evidence="1">Uncharacterized protein</fullName>
    </submittedName>
</protein>
<organism evidence="1 2">
    <name type="scientific">Rickettsia massiliae str. AZT80</name>
    <dbReference type="NCBI Taxonomy" id="1105112"/>
    <lineage>
        <taxon>Bacteria</taxon>
        <taxon>Pseudomonadati</taxon>
        <taxon>Pseudomonadota</taxon>
        <taxon>Alphaproteobacteria</taxon>
        <taxon>Rickettsiales</taxon>
        <taxon>Rickettsiaceae</taxon>
        <taxon>Rickettsieae</taxon>
        <taxon>Rickettsia</taxon>
        <taxon>spotted fever group</taxon>
    </lineage>
</organism>
<dbReference type="Gene3D" id="6.10.180.10">
    <property type="entry name" value="Antitoxin ParD"/>
    <property type="match status" value="1"/>
</dbReference>
<accession>H6QIT5</accession>
<gene>
    <name evidence="1" type="ORF">RMB_03880</name>
</gene>
<dbReference type="AlphaFoldDB" id="H6QIT5"/>
<dbReference type="RefSeq" id="WP_014365680.1">
    <property type="nucleotide sequence ID" value="NC_016931.1"/>
</dbReference>
<dbReference type="InterPro" id="IPR038296">
    <property type="entry name" value="ParD_sf"/>
</dbReference>
<dbReference type="KEGG" id="rmi:RMB_03880"/>
<proteinExistence type="predicted"/>
<dbReference type="EMBL" id="CP003319">
    <property type="protein sequence ID" value="AFB31585.1"/>
    <property type="molecule type" value="Genomic_DNA"/>
</dbReference>
<dbReference type="HOGENOM" id="CLU_197580_0_0_5"/>
<dbReference type="Proteomes" id="UP000007999">
    <property type="component" value="Chromosome"/>
</dbReference>
<evidence type="ECO:0000313" key="1">
    <source>
        <dbReference type="EMBL" id="AFB31585.1"/>
    </source>
</evidence>
<name>H6QIT5_RICMA</name>
<evidence type="ECO:0000313" key="2">
    <source>
        <dbReference type="Proteomes" id="UP000007999"/>
    </source>
</evidence>
<sequence length="78" mass="9241">MTRLSIDIPNELHHFLKVYTAHKNDTIMNFAREAIYHKIEQEKELNADSIKILEESAKGLNINKYSSYKEMYKKLNLI</sequence>
<reference evidence="2" key="1">
    <citation type="submission" date="2012-02" db="EMBL/GenBank/DDBJ databases">
        <title>Complete genome sequence of Rickettsia parkeri strain Portsmouth.</title>
        <authorList>
            <person name="Johnson S.L."/>
            <person name="Munk A.C."/>
            <person name="Han S."/>
            <person name="Bruce D.C."/>
            <person name="Dasch G.A."/>
        </authorList>
    </citation>
    <scope>NUCLEOTIDE SEQUENCE [LARGE SCALE GENOMIC DNA]</scope>
    <source>
        <strain evidence="2">AZT80 (RMB)</strain>
    </source>
</reference>